<dbReference type="Proteomes" id="UP001159363">
    <property type="component" value="Chromosome 1"/>
</dbReference>
<reference evidence="1 2" key="1">
    <citation type="submission" date="2023-02" db="EMBL/GenBank/DDBJ databases">
        <title>LHISI_Scaffold_Assembly.</title>
        <authorList>
            <person name="Stuart O.P."/>
            <person name="Cleave R."/>
            <person name="Magrath M.J.L."/>
            <person name="Mikheyev A.S."/>
        </authorList>
    </citation>
    <scope>NUCLEOTIDE SEQUENCE [LARGE SCALE GENOMIC DNA]</scope>
    <source>
        <strain evidence="1">Daus_M_001</strain>
        <tissue evidence="1">Leg muscle</tissue>
    </source>
</reference>
<accession>A0ABQ9IFY2</accession>
<gene>
    <name evidence="1" type="ORF">PR048_000916</name>
</gene>
<name>A0ABQ9IFY2_9NEOP</name>
<sequence>MLLIEANARVKLPQDAGWRTRKYQALFVPARKSNGRLLWYAVGVIQELSDVRCHWLVGFLADLPFPPPLHSSAAPYSLKSPSSALKTSLLRAAQISSLHFTSFSHILSLSEAINVEVIQSGLAGMEINSRGKYYKPSVVENSGVVVRLLASGFTSWRGRPGFSTNGGSCWTMPLVSGFSRGLPFSPLLHSGAAPYSPRFALNVSEDLYSPTNITTVSATSSTQGSSAEKFQFTAACNRTAESLCGRLATNQNVRHEANRNKFILEHLKSNPVIPIKSPYDRVKRCRERKINITASERVNNRPPVAQSVGAPPVWGLVRHWVRIPGEAWMLIYVRFDTMSVKKRTIRAVCREGLAVVNVPFLRKRRRKPVPRSEDGVGLGVPSVRLVRLDLPGSSRLLLRDPPPATRDQLSDNKLFCVFD</sequence>
<keyword evidence="2" id="KW-1185">Reference proteome</keyword>
<comment type="caution">
    <text evidence="1">The sequence shown here is derived from an EMBL/GenBank/DDBJ whole genome shotgun (WGS) entry which is preliminary data.</text>
</comment>
<evidence type="ECO:0000313" key="2">
    <source>
        <dbReference type="Proteomes" id="UP001159363"/>
    </source>
</evidence>
<protein>
    <submittedName>
        <fullName evidence="1">Uncharacterized protein</fullName>
    </submittedName>
</protein>
<evidence type="ECO:0000313" key="1">
    <source>
        <dbReference type="EMBL" id="KAJ8895580.1"/>
    </source>
</evidence>
<dbReference type="EMBL" id="JARBHB010000001">
    <property type="protein sequence ID" value="KAJ8895580.1"/>
    <property type="molecule type" value="Genomic_DNA"/>
</dbReference>
<proteinExistence type="predicted"/>
<organism evidence="1 2">
    <name type="scientific">Dryococelus australis</name>
    <dbReference type="NCBI Taxonomy" id="614101"/>
    <lineage>
        <taxon>Eukaryota</taxon>
        <taxon>Metazoa</taxon>
        <taxon>Ecdysozoa</taxon>
        <taxon>Arthropoda</taxon>
        <taxon>Hexapoda</taxon>
        <taxon>Insecta</taxon>
        <taxon>Pterygota</taxon>
        <taxon>Neoptera</taxon>
        <taxon>Polyneoptera</taxon>
        <taxon>Phasmatodea</taxon>
        <taxon>Verophasmatodea</taxon>
        <taxon>Anareolatae</taxon>
        <taxon>Phasmatidae</taxon>
        <taxon>Eurycanthinae</taxon>
        <taxon>Dryococelus</taxon>
    </lineage>
</organism>